<sequence length="140" mass="14444">MLPHPPPSPRNPKPHNPAALSRVRSAPDSGPSPSPALALREGRHADRSLSGSEPSPASLSQAGNAEPPPSAAGPGGPAWSVCTHPRTAARVNGQRGDPDDALEPAAGLHQAARRRLQQVGTGRSLQDSPGARRLARRLKG</sequence>
<feature type="compositionally biased region" description="Pro residues" evidence="1">
    <location>
        <begin position="1"/>
        <end position="15"/>
    </location>
</feature>
<dbReference type="AlphaFoldDB" id="A0A061R8A8"/>
<gene>
    <name evidence="2" type="ORF">TSPGSL018_7058</name>
</gene>
<proteinExistence type="predicted"/>
<feature type="compositionally biased region" description="Polar residues" evidence="1">
    <location>
        <begin position="118"/>
        <end position="127"/>
    </location>
</feature>
<feature type="compositionally biased region" description="Polar residues" evidence="1">
    <location>
        <begin position="49"/>
        <end position="61"/>
    </location>
</feature>
<evidence type="ECO:0000256" key="1">
    <source>
        <dbReference type="SAM" id="MobiDB-lite"/>
    </source>
</evidence>
<protein>
    <submittedName>
        <fullName evidence="2">Uncharacterized protein</fullName>
    </submittedName>
</protein>
<dbReference type="EMBL" id="GBEZ01017167">
    <property type="protein sequence ID" value="JAC69147.1"/>
    <property type="molecule type" value="Transcribed_RNA"/>
</dbReference>
<feature type="compositionally biased region" description="Low complexity" evidence="1">
    <location>
        <begin position="26"/>
        <end position="38"/>
    </location>
</feature>
<organism evidence="2">
    <name type="scientific">Tetraselmis sp. GSL018</name>
    <dbReference type="NCBI Taxonomy" id="582737"/>
    <lineage>
        <taxon>Eukaryota</taxon>
        <taxon>Viridiplantae</taxon>
        <taxon>Chlorophyta</taxon>
        <taxon>core chlorophytes</taxon>
        <taxon>Chlorodendrophyceae</taxon>
        <taxon>Chlorodendrales</taxon>
        <taxon>Chlorodendraceae</taxon>
        <taxon>Tetraselmis</taxon>
    </lineage>
</organism>
<name>A0A061R8A8_9CHLO</name>
<accession>A0A061R8A8</accession>
<feature type="non-terminal residue" evidence="2">
    <location>
        <position position="140"/>
    </location>
</feature>
<feature type="region of interest" description="Disordered" evidence="1">
    <location>
        <begin position="1"/>
        <end position="140"/>
    </location>
</feature>
<reference evidence="2" key="1">
    <citation type="submission" date="2014-05" db="EMBL/GenBank/DDBJ databases">
        <title>The transcriptome of the halophilic microalga Tetraselmis sp. GSL018 isolated from the Great Salt Lake, Utah.</title>
        <authorList>
            <person name="Jinkerson R.E."/>
            <person name="D'Adamo S."/>
            <person name="Posewitz M.C."/>
        </authorList>
    </citation>
    <scope>NUCLEOTIDE SEQUENCE</scope>
    <source>
        <strain evidence="2">GSL018</strain>
    </source>
</reference>
<evidence type="ECO:0000313" key="2">
    <source>
        <dbReference type="EMBL" id="JAC69147.1"/>
    </source>
</evidence>